<evidence type="ECO:0000313" key="3">
    <source>
        <dbReference type="Proteomes" id="UP000429811"/>
    </source>
</evidence>
<evidence type="ECO:0000313" key="2">
    <source>
        <dbReference type="EMBL" id="MSB51003.1"/>
    </source>
</evidence>
<protein>
    <submittedName>
        <fullName evidence="2">PrgI family protein</fullName>
    </submittedName>
</protein>
<dbReference type="AlphaFoldDB" id="A0A6I2RPZ3"/>
<evidence type="ECO:0000256" key="1">
    <source>
        <dbReference type="SAM" id="Phobius"/>
    </source>
</evidence>
<dbReference type="RefSeq" id="WP_154250671.1">
    <property type="nucleotide sequence ID" value="NZ_JADMVC010000047.1"/>
</dbReference>
<feature type="transmembrane region" description="Helical" evidence="1">
    <location>
        <begin position="20"/>
        <end position="42"/>
    </location>
</feature>
<organism evidence="2 3">
    <name type="scientific">Flavonifractor plautii</name>
    <name type="common">Fusobacterium plautii</name>
    <dbReference type="NCBI Taxonomy" id="292800"/>
    <lineage>
        <taxon>Bacteria</taxon>
        <taxon>Bacillati</taxon>
        <taxon>Bacillota</taxon>
        <taxon>Clostridia</taxon>
        <taxon>Eubacteriales</taxon>
        <taxon>Oscillospiraceae</taxon>
        <taxon>Flavonifractor</taxon>
    </lineage>
</organism>
<reference evidence="2 3" key="1">
    <citation type="journal article" date="2019" name="Nat. Med.">
        <title>A library of human gut bacterial isolates paired with longitudinal multiomics data enables mechanistic microbiome research.</title>
        <authorList>
            <person name="Poyet M."/>
            <person name="Groussin M."/>
            <person name="Gibbons S.M."/>
            <person name="Avila-Pacheco J."/>
            <person name="Jiang X."/>
            <person name="Kearney S.M."/>
            <person name="Perrotta A.R."/>
            <person name="Berdy B."/>
            <person name="Zhao S."/>
            <person name="Lieberman T.D."/>
            <person name="Swanson P.K."/>
            <person name="Smith M."/>
            <person name="Roesemann S."/>
            <person name="Alexander J.E."/>
            <person name="Rich S.A."/>
            <person name="Livny J."/>
            <person name="Vlamakis H."/>
            <person name="Clish C."/>
            <person name="Bullock K."/>
            <person name="Deik A."/>
            <person name="Scott J."/>
            <person name="Pierce K.A."/>
            <person name="Xavier R.J."/>
            <person name="Alm E.J."/>
        </authorList>
    </citation>
    <scope>NUCLEOTIDE SEQUENCE [LARGE SCALE GENOMIC DNA]</scope>
    <source>
        <strain evidence="2 3">BIOML-A5</strain>
    </source>
</reference>
<dbReference type="Proteomes" id="UP000429811">
    <property type="component" value="Unassembled WGS sequence"/>
</dbReference>
<gene>
    <name evidence="2" type="ORF">GKE90_20315</name>
</gene>
<keyword evidence="1" id="KW-0812">Transmembrane</keyword>
<sequence>MEIKIPKEVRAHKETIFFGLSARQFICAVLAVAVAVGVYFLIKHVVGPETASWACIVAAAPVAVTGFFQYNGLTFEQFAWAWLKSQILCAGPRTFQSENIYCKALTRKGVHDYD</sequence>
<dbReference type="EMBL" id="WKPO01000051">
    <property type="protein sequence ID" value="MSB51003.1"/>
    <property type="molecule type" value="Genomic_DNA"/>
</dbReference>
<comment type="caution">
    <text evidence="2">The sequence shown here is derived from an EMBL/GenBank/DDBJ whole genome shotgun (WGS) entry which is preliminary data.</text>
</comment>
<keyword evidence="1" id="KW-1133">Transmembrane helix</keyword>
<accession>A0A6I2RPZ3</accession>
<proteinExistence type="predicted"/>
<name>A0A6I2RPZ3_FLAPL</name>
<dbReference type="Pfam" id="PF12666">
    <property type="entry name" value="PrgI"/>
    <property type="match status" value="1"/>
</dbReference>
<dbReference type="InterPro" id="IPR024414">
    <property type="entry name" value="Uncharacterised_PrgI"/>
</dbReference>
<keyword evidence="1" id="KW-0472">Membrane</keyword>